<dbReference type="Gene3D" id="1.10.238.270">
    <property type="match status" value="1"/>
</dbReference>
<evidence type="ECO:0000256" key="1">
    <source>
        <dbReference type="ARBA" id="ARBA00004613"/>
    </source>
</evidence>
<evidence type="ECO:0000256" key="4">
    <source>
        <dbReference type="SAM" id="MobiDB-lite"/>
    </source>
</evidence>
<comment type="similarity">
    <text evidence="2">Belongs to the PBP/GOBP family.</text>
</comment>
<dbReference type="PANTHER" id="PTHR21066">
    <property type="entry name" value="ODORANT-BINDING PROTEIN 59A-RELATED"/>
    <property type="match status" value="1"/>
</dbReference>
<reference evidence="8" key="2">
    <citation type="submission" date="2025-04" db="UniProtKB">
        <authorList>
            <consortium name="RefSeq"/>
        </authorList>
    </citation>
    <scope>IDENTIFICATION</scope>
    <source>
        <strain evidence="8">Aabys</strain>
    </source>
</reference>
<feature type="compositionally biased region" description="Low complexity" evidence="4">
    <location>
        <begin position="193"/>
        <end position="202"/>
    </location>
</feature>
<keyword evidence="3" id="KW-0964">Secreted</keyword>
<feature type="signal peptide" evidence="5">
    <location>
        <begin position="1"/>
        <end position="28"/>
    </location>
</feature>
<feature type="region of interest" description="Disordered" evidence="4">
    <location>
        <begin position="189"/>
        <end position="213"/>
    </location>
</feature>
<dbReference type="VEuPathDB" id="VectorBase:MDOMA2_013072"/>
<name>A0A1I8NBK2_MUSDO</name>
<dbReference type="InterPro" id="IPR052295">
    <property type="entry name" value="Odorant-binding_protein"/>
</dbReference>
<evidence type="ECO:0000256" key="5">
    <source>
        <dbReference type="SAM" id="SignalP"/>
    </source>
</evidence>
<feature type="compositionally biased region" description="Pro residues" evidence="4">
    <location>
        <begin position="65"/>
        <end position="74"/>
    </location>
</feature>
<dbReference type="RefSeq" id="XP_005174908.1">
    <property type="nucleotide sequence ID" value="XM_005174851.3"/>
</dbReference>
<gene>
    <name evidence="6" type="primary">101896492</name>
    <name evidence="8" type="synonym">LOC101896492</name>
</gene>
<sequence>MTHFKLPNGKLLGALALLMAFVLETTFAAGIDCSMRPPMIDPLTCCPVPDIISEDIMTKCRMAMPRPPPPPPGYPYADPGLMYSDEDSSSMSNESKQPKTTGPPNRRPPHPHYGPPPPHMQACFLYCALNETGILPATPDAKLNENKLSTYLKEILANATDMIPIMESSFKTCAVKVEEMSKKFKEHFEKKAAASASSSNESKTQDRMMRPPPPLCPHAASHLMGCVFKESFINCPSSLWSNTEQCNEIRDHMKNCKANKMKNGKLDKM</sequence>
<evidence type="ECO:0000256" key="3">
    <source>
        <dbReference type="ARBA" id="ARBA00022525"/>
    </source>
</evidence>
<evidence type="ECO:0000256" key="2">
    <source>
        <dbReference type="ARBA" id="ARBA00008098"/>
    </source>
</evidence>
<dbReference type="PANTHER" id="PTHR21066:SF15">
    <property type="entry name" value="GH25962P-RELATED"/>
    <property type="match status" value="1"/>
</dbReference>
<dbReference type="OrthoDB" id="7730192at2759"/>
<evidence type="ECO:0000313" key="6">
    <source>
        <dbReference type="EnsemblMetazoa" id="MDOA013550-PA"/>
    </source>
</evidence>
<dbReference type="VEuPathDB" id="VectorBase:MDOA013550"/>
<proteinExistence type="inferred from homology"/>
<dbReference type="eggNOG" id="ENOG502T840">
    <property type="taxonomic scope" value="Eukaryota"/>
</dbReference>
<protein>
    <submittedName>
        <fullName evidence="8">Uncharacterized protein LOC101896492</fullName>
    </submittedName>
</protein>
<keyword evidence="5" id="KW-0732">Signal</keyword>
<dbReference type="GeneID" id="101896492"/>
<evidence type="ECO:0000313" key="8">
    <source>
        <dbReference type="RefSeq" id="XP_005174908.1"/>
    </source>
</evidence>
<organism evidence="6">
    <name type="scientific">Musca domestica</name>
    <name type="common">House fly</name>
    <dbReference type="NCBI Taxonomy" id="7370"/>
    <lineage>
        <taxon>Eukaryota</taxon>
        <taxon>Metazoa</taxon>
        <taxon>Ecdysozoa</taxon>
        <taxon>Arthropoda</taxon>
        <taxon>Hexapoda</taxon>
        <taxon>Insecta</taxon>
        <taxon>Pterygota</taxon>
        <taxon>Neoptera</taxon>
        <taxon>Endopterygota</taxon>
        <taxon>Diptera</taxon>
        <taxon>Brachycera</taxon>
        <taxon>Muscomorpha</taxon>
        <taxon>Muscoidea</taxon>
        <taxon>Muscidae</taxon>
        <taxon>Musca</taxon>
    </lineage>
</organism>
<dbReference type="KEGG" id="mde:101896492"/>
<dbReference type="GO" id="GO:0005576">
    <property type="term" value="C:extracellular region"/>
    <property type="evidence" value="ECO:0007669"/>
    <property type="project" value="UniProtKB-SubCell"/>
</dbReference>
<reference evidence="6" key="1">
    <citation type="submission" date="2020-05" db="UniProtKB">
        <authorList>
            <consortium name="EnsemblMetazoa"/>
        </authorList>
    </citation>
    <scope>IDENTIFICATION</scope>
    <source>
        <strain evidence="6">Aabys</strain>
    </source>
</reference>
<accession>A0A1I8NBK2</accession>
<dbReference type="EnsemblMetazoa" id="MDOA013550-RA">
    <property type="protein sequence ID" value="MDOA013550-PA"/>
    <property type="gene ID" value="MDOA013550"/>
</dbReference>
<keyword evidence="7" id="KW-1185">Reference proteome</keyword>
<comment type="subcellular location">
    <subcellularLocation>
        <location evidence="1">Secreted</location>
    </subcellularLocation>
</comment>
<feature type="region of interest" description="Disordered" evidence="4">
    <location>
        <begin position="61"/>
        <end position="80"/>
    </location>
</feature>
<feature type="chain" id="PRO_5044561477" evidence="5">
    <location>
        <begin position="29"/>
        <end position="269"/>
    </location>
</feature>
<dbReference type="AlphaFoldDB" id="A0A1I8NBK2"/>
<feature type="region of interest" description="Disordered" evidence="4">
    <location>
        <begin position="85"/>
        <end position="115"/>
    </location>
</feature>
<dbReference type="Proteomes" id="UP001652621">
    <property type="component" value="Unplaced"/>
</dbReference>
<evidence type="ECO:0000313" key="7">
    <source>
        <dbReference type="Proteomes" id="UP001652621"/>
    </source>
</evidence>